<sequence>MSLSALKEAIVCEAAAQAEAIAKQAASAVQQEQQRTTKELRELEESIVQRARVEGERQARMIHQKAELAGRALILRAKQKEIASTKDAFVSYLAQLPDAQSKALYQELLNKLPGTSGEIIAGEKSKAIVEKLTTKHHAISKETLPDEGGFIFRSKHVEINSTFSYLAEKMFWNHRADIAKELFS</sequence>
<proteinExistence type="predicted"/>
<accession>A0A1G1XB76</accession>
<dbReference type="Proteomes" id="UP000177941">
    <property type="component" value="Unassembled WGS sequence"/>
</dbReference>
<evidence type="ECO:0000313" key="2">
    <source>
        <dbReference type="EMBL" id="OGY37229.1"/>
    </source>
</evidence>
<dbReference type="AlphaFoldDB" id="A0A1G1XB76"/>
<feature type="coiled-coil region" evidence="1">
    <location>
        <begin position="15"/>
        <end position="46"/>
    </location>
</feature>
<dbReference type="SUPFAM" id="SSF160527">
    <property type="entry name" value="V-type ATPase subunit E-like"/>
    <property type="match status" value="1"/>
</dbReference>
<organism evidence="2 3">
    <name type="scientific">Candidatus Andersenbacteria bacterium RIFCSPHIGHO2_12_FULL_45_11b</name>
    <dbReference type="NCBI Taxonomy" id="1797282"/>
    <lineage>
        <taxon>Bacteria</taxon>
        <taxon>Candidatus Anderseniibacteriota</taxon>
    </lineage>
</organism>
<keyword evidence="1" id="KW-0175">Coiled coil</keyword>
<evidence type="ECO:0008006" key="4">
    <source>
        <dbReference type="Google" id="ProtNLM"/>
    </source>
</evidence>
<gene>
    <name evidence="2" type="ORF">A3E36_01375</name>
</gene>
<dbReference type="EMBL" id="MHHS01000016">
    <property type="protein sequence ID" value="OGY37229.1"/>
    <property type="molecule type" value="Genomic_DNA"/>
</dbReference>
<protein>
    <recommendedName>
        <fullName evidence="4">V-type proton ATPase subunit E</fullName>
    </recommendedName>
</protein>
<name>A0A1G1XB76_9BACT</name>
<comment type="caution">
    <text evidence="2">The sequence shown here is derived from an EMBL/GenBank/DDBJ whole genome shotgun (WGS) entry which is preliminary data.</text>
</comment>
<evidence type="ECO:0000256" key="1">
    <source>
        <dbReference type="SAM" id="Coils"/>
    </source>
</evidence>
<reference evidence="2 3" key="1">
    <citation type="journal article" date="2016" name="Nat. Commun.">
        <title>Thousands of microbial genomes shed light on interconnected biogeochemical processes in an aquifer system.</title>
        <authorList>
            <person name="Anantharaman K."/>
            <person name="Brown C.T."/>
            <person name="Hug L.A."/>
            <person name="Sharon I."/>
            <person name="Castelle C.J."/>
            <person name="Probst A.J."/>
            <person name="Thomas B.C."/>
            <person name="Singh A."/>
            <person name="Wilkins M.J."/>
            <person name="Karaoz U."/>
            <person name="Brodie E.L."/>
            <person name="Williams K.H."/>
            <person name="Hubbard S.S."/>
            <person name="Banfield J.F."/>
        </authorList>
    </citation>
    <scope>NUCLEOTIDE SEQUENCE [LARGE SCALE GENOMIC DNA]</scope>
</reference>
<evidence type="ECO:0000313" key="3">
    <source>
        <dbReference type="Proteomes" id="UP000177941"/>
    </source>
</evidence>